<dbReference type="Pfam" id="PF13481">
    <property type="entry name" value="AAA_25"/>
    <property type="match status" value="1"/>
</dbReference>
<evidence type="ECO:0000313" key="1">
    <source>
        <dbReference type="EMBL" id="MRX64379.1"/>
    </source>
</evidence>
<accession>A0A6I2MNR0</accession>
<dbReference type="InterPro" id="IPR027417">
    <property type="entry name" value="P-loop_NTPase"/>
</dbReference>
<organism evidence="1 2">
    <name type="scientific">Maribacter luteus</name>
    <dbReference type="NCBI Taxonomy" id="2594478"/>
    <lineage>
        <taxon>Bacteria</taxon>
        <taxon>Pseudomonadati</taxon>
        <taxon>Bacteroidota</taxon>
        <taxon>Flavobacteriia</taxon>
        <taxon>Flavobacteriales</taxon>
        <taxon>Flavobacteriaceae</taxon>
        <taxon>Maribacter</taxon>
    </lineage>
</organism>
<protein>
    <submittedName>
        <fullName evidence="1">AAA family ATPase</fullName>
    </submittedName>
</protein>
<dbReference type="AlphaFoldDB" id="A0A6I2MNR0"/>
<gene>
    <name evidence="1" type="ORF">GJ691_09375</name>
</gene>
<dbReference type="OrthoDB" id="1407597at2"/>
<sequence length="351" mass="40655">MKNEEQKKFMTLEEMLEEQKKRPPIEYLWSGIKKKSFGLVFGPSKSGKTIFCENLAFKIAIGESQFLGETLNIKKAQNVLFIGLEEFWENRISRNKQQMLTYDASKRDLLKKHYLYQNIEYNSKIVTDHDWKQLNLLVEETKAKFVVIDSITRLNHGKLEDSDTAESILQNLRKICYGNSITLICIHHTPKMYGKPLDMDSIKGSSVFAQESDFAIGINNTKFKARYVKEVFFRYAADDSEEVREIIIDKNTNIQLVGKTTENKLLNKNDRRRASNTRDAIVEYFDASPCKTHRTADLIITLTDELSIGERQLKEYLKSLVAEEELANPKRGYYQSVKCCNNQEKEAKDEA</sequence>
<dbReference type="SUPFAM" id="SSF52540">
    <property type="entry name" value="P-loop containing nucleoside triphosphate hydrolases"/>
    <property type="match status" value="1"/>
</dbReference>
<evidence type="ECO:0000313" key="2">
    <source>
        <dbReference type="Proteomes" id="UP000443153"/>
    </source>
</evidence>
<comment type="caution">
    <text evidence="1">The sequence shown here is derived from an EMBL/GenBank/DDBJ whole genome shotgun (WGS) entry which is preliminary data.</text>
</comment>
<dbReference type="Gene3D" id="3.40.50.300">
    <property type="entry name" value="P-loop containing nucleotide triphosphate hydrolases"/>
    <property type="match status" value="1"/>
</dbReference>
<reference evidence="1 2" key="1">
    <citation type="submission" date="2019-11" db="EMBL/GenBank/DDBJ databases">
        <title>Maribacter lutea sp. nov., a marine bacterium isolated from intertidal sand.</title>
        <authorList>
            <person name="Liu A."/>
        </authorList>
    </citation>
    <scope>NUCLEOTIDE SEQUENCE [LARGE SCALE GENOMIC DNA]</scope>
    <source>
        <strain evidence="1 2">RZ05</strain>
    </source>
</reference>
<dbReference type="EMBL" id="WKJH01000005">
    <property type="protein sequence ID" value="MRX64379.1"/>
    <property type="molecule type" value="Genomic_DNA"/>
</dbReference>
<proteinExistence type="predicted"/>
<keyword evidence="2" id="KW-1185">Reference proteome</keyword>
<name>A0A6I2MNR0_9FLAO</name>
<dbReference type="Proteomes" id="UP000443153">
    <property type="component" value="Unassembled WGS sequence"/>
</dbReference>
<dbReference type="RefSeq" id="WP_154366173.1">
    <property type="nucleotide sequence ID" value="NZ_WKJH01000005.1"/>
</dbReference>